<protein>
    <submittedName>
        <fullName evidence="2">Uncharacterized protein</fullName>
    </submittedName>
</protein>
<accession>A0A4C1WN36</accession>
<comment type="caution">
    <text evidence="2">The sequence shown here is derived from an EMBL/GenBank/DDBJ whole genome shotgun (WGS) entry which is preliminary data.</text>
</comment>
<organism evidence="2 3">
    <name type="scientific">Eumeta variegata</name>
    <name type="common">Bagworm moth</name>
    <name type="synonym">Eumeta japonica</name>
    <dbReference type="NCBI Taxonomy" id="151549"/>
    <lineage>
        <taxon>Eukaryota</taxon>
        <taxon>Metazoa</taxon>
        <taxon>Ecdysozoa</taxon>
        <taxon>Arthropoda</taxon>
        <taxon>Hexapoda</taxon>
        <taxon>Insecta</taxon>
        <taxon>Pterygota</taxon>
        <taxon>Neoptera</taxon>
        <taxon>Endopterygota</taxon>
        <taxon>Lepidoptera</taxon>
        <taxon>Glossata</taxon>
        <taxon>Ditrysia</taxon>
        <taxon>Tineoidea</taxon>
        <taxon>Psychidae</taxon>
        <taxon>Oiketicinae</taxon>
        <taxon>Eumeta</taxon>
    </lineage>
</organism>
<feature type="compositionally biased region" description="Polar residues" evidence="1">
    <location>
        <begin position="85"/>
        <end position="106"/>
    </location>
</feature>
<sequence>MVIYALIRPGELHMRFDEVRAGFTQLEGIRKQKLKYYQTTSTHLGVQRRHLDGDHDNKHITIALYRILRRRVVRELRTLFKKKQMSNFPPNGATTEDQNSRPSNRLGTEDVKRVTRVHPRRVLAAADRRARVASVE</sequence>
<dbReference type="Proteomes" id="UP000299102">
    <property type="component" value="Unassembled WGS sequence"/>
</dbReference>
<keyword evidence="3" id="KW-1185">Reference proteome</keyword>
<name>A0A4C1WN36_EUMVA</name>
<evidence type="ECO:0000313" key="3">
    <source>
        <dbReference type="Proteomes" id="UP000299102"/>
    </source>
</evidence>
<feature type="region of interest" description="Disordered" evidence="1">
    <location>
        <begin position="83"/>
        <end position="114"/>
    </location>
</feature>
<evidence type="ECO:0000256" key="1">
    <source>
        <dbReference type="SAM" id="MobiDB-lite"/>
    </source>
</evidence>
<proteinExistence type="predicted"/>
<dbReference type="AlphaFoldDB" id="A0A4C1WN36"/>
<reference evidence="2 3" key="1">
    <citation type="journal article" date="2019" name="Commun. Biol.">
        <title>The bagworm genome reveals a unique fibroin gene that provides high tensile strength.</title>
        <authorList>
            <person name="Kono N."/>
            <person name="Nakamura H."/>
            <person name="Ohtoshi R."/>
            <person name="Tomita M."/>
            <person name="Numata K."/>
            <person name="Arakawa K."/>
        </authorList>
    </citation>
    <scope>NUCLEOTIDE SEQUENCE [LARGE SCALE GENOMIC DNA]</scope>
</reference>
<dbReference type="EMBL" id="BGZK01000603">
    <property type="protein sequence ID" value="GBP52433.1"/>
    <property type="molecule type" value="Genomic_DNA"/>
</dbReference>
<gene>
    <name evidence="2" type="ORF">EVAR_39892_1</name>
</gene>
<evidence type="ECO:0000313" key="2">
    <source>
        <dbReference type="EMBL" id="GBP52433.1"/>
    </source>
</evidence>